<dbReference type="RefSeq" id="WP_405275759.1">
    <property type="nucleotide sequence ID" value="NZ_CP144380.1"/>
</dbReference>
<evidence type="ECO:0000313" key="5">
    <source>
        <dbReference type="EMBL" id="MEK9501427.1"/>
    </source>
</evidence>
<comment type="similarity">
    <text evidence="1">Belongs to the protein kinase superfamily. ADCK protein kinase family.</text>
</comment>
<feature type="domain" description="ABC1 atypical kinase-like" evidence="4">
    <location>
        <begin position="88"/>
        <end position="328"/>
    </location>
</feature>
<keyword evidence="3" id="KW-1133">Transmembrane helix</keyword>
<keyword evidence="3" id="KW-0472">Membrane</keyword>
<dbReference type="CDD" id="cd05121">
    <property type="entry name" value="ABC1_ADCK3-like"/>
    <property type="match status" value="1"/>
</dbReference>
<dbReference type="EMBL" id="JBBHLI010000005">
    <property type="protein sequence ID" value="MEK9501427.1"/>
    <property type="molecule type" value="Genomic_DNA"/>
</dbReference>
<dbReference type="Pfam" id="PF03109">
    <property type="entry name" value="ABC1"/>
    <property type="match status" value="1"/>
</dbReference>
<dbReference type="InterPro" id="IPR004147">
    <property type="entry name" value="ABC1_dom"/>
</dbReference>
<sequence>MSLPVSPRNLKRYVDIARLIARHWNAGWAAPGSEVDESARADEPDDDERSARLSDDLERMGPTFIKLGQLLSTRPDITPPRLRKDLARLQSEVTPVDPDEIREAIERELGAKVSSLFSEFEPVPLATASLAQVHAARLRDGRPVVVKVRRPGVAESVRADMSVVGDVAGWLEAHTSLEDRFGLSSTLRDLGAAVERELDYRLEARNLDRIRRIVSGYDRLVVPEVIADYSSTGVLTMERIAGVNLGRISPLRRLEGDHDALARQLFRAYLDQALVHGVVHADPHPGNVMITDDGRLALIDLGMIATVPSAMRDRLLRLILAIAEGEGSAAARIGESLGTPLEDFDAEAFRHAIATRVILHDSSDDGDSLGRTFAQLTALSGAHGLRPDPSLALLGKTLLNLEETGRLLAPDFEPDREARQYAPLLLLKRAEVEASPTAALRKSLAVKDLLATLPDRAERILDQFESGDFRTRIDLGGEDRIVRALTRVANRITEGLVLAALVIGAALMFRVDTTFRIFGYPGIAMILFGLATLGGVRVLWTIARDDEG</sequence>
<protein>
    <submittedName>
        <fullName evidence="5">AarF/UbiB family protein</fullName>
    </submittedName>
</protein>
<dbReference type="PANTHER" id="PTHR10566:SF113">
    <property type="entry name" value="PROTEIN ACTIVITY OF BC1 COMPLEX KINASE 7, CHLOROPLASTIC"/>
    <property type="match status" value="1"/>
</dbReference>
<dbReference type="InterPro" id="IPR011009">
    <property type="entry name" value="Kinase-like_dom_sf"/>
</dbReference>
<evidence type="ECO:0000313" key="6">
    <source>
        <dbReference type="Proteomes" id="UP001484239"/>
    </source>
</evidence>
<accession>A0ABU9EBD7</accession>
<feature type="region of interest" description="Disordered" evidence="2">
    <location>
        <begin position="31"/>
        <end position="55"/>
    </location>
</feature>
<evidence type="ECO:0000256" key="3">
    <source>
        <dbReference type="SAM" id="Phobius"/>
    </source>
</evidence>
<keyword evidence="3" id="KW-0812">Transmembrane</keyword>
<evidence type="ECO:0000259" key="4">
    <source>
        <dbReference type="Pfam" id="PF03109"/>
    </source>
</evidence>
<evidence type="ECO:0000256" key="1">
    <source>
        <dbReference type="ARBA" id="ARBA00009670"/>
    </source>
</evidence>
<feature type="transmembrane region" description="Helical" evidence="3">
    <location>
        <begin position="492"/>
        <end position="511"/>
    </location>
</feature>
<feature type="transmembrane region" description="Helical" evidence="3">
    <location>
        <begin position="517"/>
        <end position="540"/>
    </location>
</feature>
<gene>
    <name evidence="5" type="ORF">WI372_10605</name>
</gene>
<organism evidence="5 6">
    <name type="scientific">Gaopeijia maritima</name>
    <dbReference type="NCBI Taxonomy" id="3119007"/>
    <lineage>
        <taxon>Bacteria</taxon>
        <taxon>Pseudomonadati</taxon>
        <taxon>Gemmatimonadota</taxon>
        <taxon>Longimicrobiia</taxon>
        <taxon>Gaopeijiales</taxon>
        <taxon>Gaopeijiaceae</taxon>
        <taxon>Gaopeijia</taxon>
    </lineage>
</organism>
<dbReference type="Proteomes" id="UP001484239">
    <property type="component" value="Unassembled WGS sequence"/>
</dbReference>
<reference evidence="5 6" key="1">
    <citation type="submission" date="2024-02" db="EMBL/GenBank/DDBJ databases">
        <title>A novel Gemmatimonadota bacterium.</title>
        <authorList>
            <person name="Du Z.-J."/>
            <person name="Ye Y.-Q."/>
        </authorList>
    </citation>
    <scope>NUCLEOTIDE SEQUENCE [LARGE SCALE GENOMIC DNA]</scope>
    <source>
        <strain evidence="5 6">DH-20</strain>
    </source>
</reference>
<dbReference type="Gene3D" id="1.10.510.10">
    <property type="entry name" value="Transferase(Phosphotransferase) domain 1"/>
    <property type="match status" value="1"/>
</dbReference>
<dbReference type="PANTHER" id="PTHR10566">
    <property type="entry name" value="CHAPERONE-ACTIVITY OF BC1 COMPLEX CABC1 -RELATED"/>
    <property type="match status" value="1"/>
</dbReference>
<name>A0ABU9EBD7_9BACT</name>
<dbReference type="SUPFAM" id="SSF56112">
    <property type="entry name" value="Protein kinase-like (PK-like)"/>
    <property type="match status" value="1"/>
</dbReference>
<comment type="caution">
    <text evidence="5">The sequence shown here is derived from an EMBL/GenBank/DDBJ whole genome shotgun (WGS) entry which is preliminary data.</text>
</comment>
<dbReference type="InterPro" id="IPR050154">
    <property type="entry name" value="UbiB_kinase"/>
</dbReference>
<evidence type="ECO:0000256" key="2">
    <source>
        <dbReference type="SAM" id="MobiDB-lite"/>
    </source>
</evidence>
<proteinExistence type="inferred from homology"/>
<keyword evidence="6" id="KW-1185">Reference proteome</keyword>